<feature type="compositionally biased region" description="Pro residues" evidence="1">
    <location>
        <begin position="241"/>
        <end position="267"/>
    </location>
</feature>
<evidence type="ECO:0000313" key="3">
    <source>
        <dbReference type="Proteomes" id="UP000008783"/>
    </source>
</evidence>
<evidence type="ECO:0000313" key="2">
    <source>
        <dbReference type="EMBL" id="EFP80280.1"/>
    </source>
</evidence>
<dbReference type="InParanoid" id="E3K7F6"/>
<feature type="region of interest" description="Disordered" evidence="1">
    <location>
        <begin position="219"/>
        <end position="268"/>
    </location>
</feature>
<reference evidence="3" key="2">
    <citation type="journal article" date="2011" name="Proc. Natl. Acad. Sci. U.S.A.">
        <title>Obligate biotrophy features unraveled by the genomic analysis of rust fungi.</title>
        <authorList>
            <person name="Duplessis S."/>
            <person name="Cuomo C.A."/>
            <person name="Lin Y.-C."/>
            <person name="Aerts A."/>
            <person name="Tisserant E."/>
            <person name="Veneault-Fourrey C."/>
            <person name="Joly D.L."/>
            <person name="Hacquard S."/>
            <person name="Amselem J."/>
            <person name="Cantarel B.L."/>
            <person name="Chiu R."/>
            <person name="Coutinho P.M."/>
            <person name="Feau N."/>
            <person name="Field M."/>
            <person name="Frey P."/>
            <person name="Gelhaye E."/>
            <person name="Goldberg J."/>
            <person name="Grabherr M.G."/>
            <person name="Kodira C.D."/>
            <person name="Kohler A."/>
            <person name="Kuees U."/>
            <person name="Lindquist E.A."/>
            <person name="Lucas S.M."/>
            <person name="Mago R."/>
            <person name="Mauceli E."/>
            <person name="Morin E."/>
            <person name="Murat C."/>
            <person name="Pangilinan J.L."/>
            <person name="Park R."/>
            <person name="Pearson M."/>
            <person name="Quesneville H."/>
            <person name="Rouhier N."/>
            <person name="Sakthikumar S."/>
            <person name="Salamov A.A."/>
            <person name="Schmutz J."/>
            <person name="Selles B."/>
            <person name="Shapiro H."/>
            <person name="Tanguay P."/>
            <person name="Tuskan G.A."/>
            <person name="Henrissat B."/>
            <person name="Van de Peer Y."/>
            <person name="Rouze P."/>
            <person name="Ellis J.G."/>
            <person name="Dodds P.N."/>
            <person name="Schein J.E."/>
            <person name="Zhong S."/>
            <person name="Hamelin R.C."/>
            <person name="Grigoriev I.V."/>
            <person name="Szabo L.J."/>
            <person name="Martin F."/>
        </authorList>
    </citation>
    <scope>NUCLEOTIDE SEQUENCE [LARGE SCALE GENOMIC DNA]</scope>
    <source>
        <strain evidence="3">CRL 75-36-700-3 / race SCCL</strain>
    </source>
</reference>
<dbReference type="EMBL" id="DS178275">
    <property type="protein sequence ID" value="EFP80280.1"/>
    <property type="molecule type" value="Genomic_DNA"/>
</dbReference>
<dbReference type="RefSeq" id="XP_003324699.1">
    <property type="nucleotide sequence ID" value="XM_003324651.2"/>
</dbReference>
<protein>
    <submittedName>
        <fullName evidence="2">Uncharacterized protein</fullName>
    </submittedName>
</protein>
<dbReference type="VEuPathDB" id="FungiDB:PGTG_06236"/>
<feature type="compositionally biased region" description="Polar residues" evidence="1">
    <location>
        <begin position="219"/>
        <end position="237"/>
    </location>
</feature>
<organism evidence="2 3">
    <name type="scientific">Puccinia graminis f. sp. tritici (strain CRL 75-36-700-3 / race SCCL)</name>
    <name type="common">Black stem rust fungus</name>
    <dbReference type="NCBI Taxonomy" id="418459"/>
    <lineage>
        <taxon>Eukaryota</taxon>
        <taxon>Fungi</taxon>
        <taxon>Dikarya</taxon>
        <taxon>Basidiomycota</taxon>
        <taxon>Pucciniomycotina</taxon>
        <taxon>Pucciniomycetes</taxon>
        <taxon>Pucciniales</taxon>
        <taxon>Pucciniaceae</taxon>
        <taxon>Puccinia</taxon>
    </lineage>
</organism>
<feature type="compositionally biased region" description="Polar residues" evidence="1">
    <location>
        <begin position="116"/>
        <end position="125"/>
    </location>
</feature>
<dbReference type="AlphaFoldDB" id="E3K7F6"/>
<dbReference type="HOGENOM" id="CLU_710052_0_0_1"/>
<dbReference type="OMA" id="ELTIQVF"/>
<feature type="compositionally biased region" description="Pro residues" evidence="1">
    <location>
        <begin position="128"/>
        <end position="157"/>
    </location>
</feature>
<feature type="region of interest" description="Disordered" evidence="1">
    <location>
        <begin position="70"/>
        <end position="204"/>
    </location>
</feature>
<dbReference type="OrthoDB" id="10353935at2759"/>
<keyword evidence="3" id="KW-1185">Reference proteome</keyword>
<dbReference type="GeneID" id="10539286"/>
<feature type="compositionally biased region" description="Polar residues" evidence="1">
    <location>
        <begin position="165"/>
        <end position="175"/>
    </location>
</feature>
<reference key="1">
    <citation type="submission" date="2007-01" db="EMBL/GenBank/DDBJ databases">
        <title>The Genome Sequence of Puccinia graminis f. sp. tritici Strain CRL 75-36-700-3.</title>
        <authorList>
            <consortium name="The Broad Institute Genome Sequencing Platform"/>
            <person name="Birren B."/>
            <person name="Lander E."/>
            <person name="Galagan J."/>
            <person name="Nusbaum C."/>
            <person name="Devon K."/>
            <person name="Cuomo C."/>
            <person name="Jaffe D."/>
            <person name="Butler J."/>
            <person name="Alvarez P."/>
            <person name="Gnerre S."/>
            <person name="Grabherr M."/>
            <person name="Mauceli E."/>
            <person name="Brockman W."/>
            <person name="Young S."/>
            <person name="LaButti K."/>
            <person name="Sykes S."/>
            <person name="DeCaprio D."/>
            <person name="Crawford M."/>
            <person name="Koehrsen M."/>
            <person name="Engels R."/>
            <person name="Montgomery P."/>
            <person name="Pearson M."/>
            <person name="Howarth C."/>
            <person name="Larson L."/>
            <person name="White J."/>
            <person name="Zeng Q."/>
            <person name="Kodira C."/>
            <person name="Yandava C."/>
            <person name="Alvarado L."/>
            <person name="O'Leary S."/>
            <person name="Szabo L."/>
            <person name="Dean R."/>
            <person name="Schein J."/>
        </authorList>
    </citation>
    <scope>NUCLEOTIDE SEQUENCE</scope>
    <source>
        <strain>CRL 75-36-700-3</strain>
    </source>
</reference>
<evidence type="ECO:0000256" key="1">
    <source>
        <dbReference type="SAM" id="MobiDB-lite"/>
    </source>
</evidence>
<gene>
    <name evidence="2" type="ORF">PGTG_06236</name>
</gene>
<dbReference type="Proteomes" id="UP000008783">
    <property type="component" value="Unassembled WGS sequence"/>
</dbReference>
<name>E3K7F6_PUCGT</name>
<proteinExistence type="predicted"/>
<accession>E3K7F6</accession>
<sequence length="389" mass="42382">MLYEADGSAILLHGKWFQVVRRSSAAESSAGEVVLHGIDEGLRMAGEDVASHKSLRGKFKWKKIINFRKKKRPAGHPELNSNSILEREPEPELVTNPSDDPVEDYPATQRAHHARQSPSENGANTSPPISPSPPPPPRPAAPASHPPPLRPPPPCPGQQPAHEPSSPSRTGSLSQETKEDYSQGFSGFLEHAVPSSHPNASVDTQELEIQAAILESLKTSQTLPSRQIHSQQSTSANEAIPLPPMSPPPSGPPHSHSPPHHSPPPSPVLIHATREEEERTEDDFQATRGSLLHSEHLACPSDGPVQDAFADYRSHQTFTDYPQGHTRNTPAHSINSYHENLSGDQALLHPLAYVARQDDSKFPWDTLIIGFSILFACWMKGFFSGSGAD</sequence>
<dbReference type="KEGG" id="pgr:PGTG_06236"/>